<dbReference type="Pfam" id="PF21376">
    <property type="entry name" value="TOR1A_C"/>
    <property type="match status" value="1"/>
</dbReference>
<dbReference type="Gene3D" id="3.40.50.300">
    <property type="entry name" value="P-loop containing nucleotide triphosphate hydrolases"/>
    <property type="match status" value="1"/>
</dbReference>
<dbReference type="GO" id="GO:0016887">
    <property type="term" value="F:ATP hydrolysis activity"/>
    <property type="evidence" value="ECO:0007669"/>
    <property type="project" value="InterPro"/>
</dbReference>
<feature type="compositionally biased region" description="Basic and acidic residues" evidence="2">
    <location>
        <begin position="81"/>
        <end position="91"/>
    </location>
</feature>
<dbReference type="InParanoid" id="C3ZRH0"/>
<dbReference type="GO" id="GO:0005524">
    <property type="term" value="F:ATP binding"/>
    <property type="evidence" value="ECO:0007669"/>
    <property type="project" value="InterPro"/>
</dbReference>
<evidence type="ECO:0000256" key="3">
    <source>
        <dbReference type="SAM" id="Phobius"/>
    </source>
</evidence>
<dbReference type="PANTHER" id="PTHR10760">
    <property type="entry name" value="TORSIN"/>
    <property type="match status" value="1"/>
</dbReference>
<dbReference type="InterPro" id="IPR049337">
    <property type="entry name" value="TOR1A_C"/>
</dbReference>
<dbReference type="SUPFAM" id="SSF52540">
    <property type="entry name" value="P-loop containing nucleoside triphosphate hydrolases"/>
    <property type="match status" value="1"/>
</dbReference>
<dbReference type="PRINTS" id="PR00300">
    <property type="entry name" value="CLPPROTEASEA"/>
</dbReference>
<gene>
    <name evidence="5" type="ORF">BRAFLDRAFT_125633</name>
</gene>
<evidence type="ECO:0000256" key="2">
    <source>
        <dbReference type="SAM" id="MobiDB-lite"/>
    </source>
</evidence>
<dbReference type="EMBL" id="GG666666">
    <property type="protein sequence ID" value="EEN44770.1"/>
    <property type="molecule type" value="Genomic_DNA"/>
</dbReference>
<feature type="region of interest" description="Disordered" evidence="2">
    <location>
        <begin position="1"/>
        <end position="93"/>
    </location>
</feature>
<dbReference type="PANTHER" id="PTHR10760:SF2">
    <property type="entry name" value="LD13476P-RELATED"/>
    <property type="match status" value="1"/>
</dbReference>
<comment type="similarity">
    <text evidence="1">Belongs to the ClpA/ClpB family. Torsin subfamily.</text>
</comment>
<dbReference type="FunFam" id="3.40.50.300:FF:004914">
    <property type="entry name" value="Uncharacterized protein"/>
    <property type="match status" value="1"/>
</dbReference>
<dbReference type="InterPro" id="IPR001270">
    <property type="entry name" value="ClpA/B"/>
</dbReference>
<feature type="compositionally biased region" description="Low complexity" evidence="2">
    <location>
        <begin position="33"/>
        <end position="45"/>
    </location>
</feature>
<proteinExistence type="inferred from homology"/>
<dbReference type="STRING" id="7739.C3ZRH0"/>
<feature type="compositionally biased region" description="Polar residues" evidence="2">
    <location>
        <begin position="68"/>
        <end position="79"/>
    </location>
</feature>
<keyword evidence="3" id="KW-0472">Membrane</keyword>
<accession>C3ZRH0</accession>
<evidence type="ECO:0000256" key="1">
    <source>
        <dbReference type="ARBA" id="ARBA00006235"/>
    </source>
</evidence>
<evidence type="ECO:0000259" key="4">
    <source>
        <dbReference type="Pfam" id="PF21376"/>
    </source>
</evidence>
<dbReference type="Pfam" id="PF06309">
    <property type="entry name" value="Torsin"/>
    <property type="match status" value="1"/>
</dbReference>
<feature type="domain" description="Torsin-1A C-terminal" evidence="4">
    <location>
        <begin position="405"/>
        <end position="460"/>
    </location>
</feature>
<dbReference type="GO" id="GO:0012505">
    <property type="term" value="C:endomembrane system"/>
    <property type="evidence" value="ECO:0007669"/>
    <property type="project" value="UniProtKB-ARBA"/>
</dbReference>
<name>C3ZRH0_BRAFL</name>
<keyword evidence="3" id="KW-0812">Transmembrane</keyword>
<dbReference type="eggNOG" id="KOG2170">
    <property type="taxonomic scope" value="Eukaryota"/>
</dbReference>
<organism>
    <name type="scientific">Branchiostoma floridae</name>
    <name type="common">Florida lancelet</name>
    <name type="synonym">Amphioxus</name>
    <dbReference type="NCBI Taxonomy" id="7739"/>
    <lineage>
        <taxon>Eukaryota</taxon>
        <taxon>Metazoa</taxon>
        <taxon>Chordata</taxon>
        <taxon>Cephalochordata</taxon>
        <taxon>Leptocardii</taxon>
        <taxon>Amphioxiformes</taxon>
        <taxon>Branchiostomatidae</taxon>
        <taxon>Branchiostoma</taxon>
    </lineage>
</organism>
<dbReference type="InterPro" id="IPR027417">
    <property type="entry name" value="P-loop_NTPase"/>
</dbReference>
<dbReference type="AlphaFoldDB" id="C3ZRH0"/>
<feature type="compositionally biased region" description="Basic residues" evidence="2">
    <location>
        <begin position="54"/>
        <end position="64"/>
    </location>
</feature>
<dbReference type="InterPro" id="IPR010448">
    <property type="entry name" value="Torsin"/>
</dbReference>
<dbReference type="GO" id="GO:0005737">
    <property type="term" value="C:cytoplasm"/>
    <property type="evidence" value="ECO:0007669"/>
    <property type="project" value="UniProtKB-ARBA"/>
</dbReference>
<protein>
    <recommendedName>
        <fullName evidence="4">Torsin-1A C-terminal domain-containing protein</fullName>
    </recommendedName>
</protein>
<evidence type="ECO:0000313" key="5">
    <source>
        <dbReference type="EMBL" id="EEN44770.1"/>
    </source>
</evidence>
<keyword evidence="3" id="KW-1133">Transmembrane helix</keyword>
<reference evidence="5" key="1">
    <citation type="journal article" date="2008" name="Nature">
        <title>The amphioxus genome and the evolution of the chordate karyotype.</title>
        <authorList>
            <consortium name="US DOE Joint Genome Institute (JGI-PGF)"/>
            <person name="Putnam N.H."/>
            <person name="Butts T."/>
            <person name="Ferrier D.E.K."/>
            <person name="Furlong R.F."/>
            <person name="Hellsten U."/>
            <person name="Kawashima T."/>
            <person name="Robinson-Rechavi M."/>
            <person name="Shoguchi E."/>
            <person name="Terry A."/>
            <person name="Yu J.-K."/>
            <person name="Benito-Gutierrez E.L."/>
            <person name="Dubchak I."/>
            <person name="Garcia-Fernandez J."/>
            <person name="Gibson-Brown J.J."/>
            <person name="Grigoriev I.V."/>
            <person name="Horton A.C."/>
            <person name="de Jong P.J."/>
            <person name="Jurka J."/>
            <person name="Kapitonov V.V."/>
            <person name="Kohara Y."/>
            <person name="Kuroki Y."/>
            <person name="Lindquist E."/>
            <person name="Lucas S."/>
            <person name="Osoegawa K."/>
            <person name="Pennacchio L.A."/>
            <person name="Salamov A.A."/>
            <person name="Satou Y."/>
            <person name="Sauka-Spengler T."/>
            <person name="Schmutz J."/>
            <person name="Shin-I T."/>
            <person name="Toyoda A."/>
            <person name="Bronner-Fraser M."/>
            <person name="Fujiyama A."/>
            <person name="Holland L.Z."/>
            <person name="Holland P.W.H."/>
            <person name="Satoh N."/>
            <person name="Rokhsar D.S."/>
        </authorList>
    </citation>
    <scope>NUCLEOTIDE SEQUENCE [LARGE SCALE GENOMIC DNA]</scope>
    <source>
        <strain evidence="5">S238N-H82</strain>
        <tissue evidence="5">Testes</tissue>
    </source>
</reference>
<feature type="transmembrane region" description="Helical" evidence="3">
    <location>
        <begin position="102"/>
        <end position="122"/>
    </location>
</feature>
<sequence length="465" mass="51645">MSPKCLSLPPMSPGSKQVGRYGTVPVPRPLLPTVPDSPSSSSPKPGRNLSTPPTKKRSLRHRKLGYPETNSAANTQEQNSTEDKPKVENAKKPKRSSQISSFVLLFLLLFISAVTVIAVWLYQHEKINDGKHCSISALEEELNQRLFGQHIAKRVVIEAMSGHLAGTHGSTPLVMSFVGPSGVGKTFLSRLLSRFLSQSCGVKVHEFIIPHHFPHPEEAQLYREQVRDWVQGNVSHSDRQHLFVFDEMEKVYPDLAEGLQSLLEDNTLNTMYIFIWSTEELSMGRYLLQQMSKGRFRESIREEEIQDLLRQLQVDAVSLEPSSTNFASIGSGKTFAATVKKPSNVPKGHAAVNHATMETATPSTNDDPLNAVDSVSGRQGRILTGDVLGGKGPDLGRYFVPFLPLEREHVLKCAEVELAANGQAIGMETAQRIAAEMQFYPKERPFFSKYGCKRLSVRVDISKEN</sequence>